<dbReference type="Proteomes" id="UP000789390">
    <property type="component" value="Unassembled WGS sequence"/>
</dbReference>
<feature type="compositionally biased region" description="Polar residues" evidence="1">
    <location>
        <begin position="52"/>
        <end position="64"/>
    </location>
</feature>
<feature type="compositionally biased region" description="Basic residues" evidence="1">
    <location>
        <begin position="13"/>
        <end position="23"/>
    </location>
</feature>
<dbReference type="EMBL" id="CAKKLH010000334">
    <property type="protein sequence ID" value="CAH0112945.1"/>
    <property type="molecule type" value="Genomic_DNA"/>
</dbReference>
<evidence type="ECO:0000256" key="1">
    <source>
        <dbReference type="SAM" id="MobiDB-lite"/>
    </source>
</evidence>
<protein>
    <submittedName>
        <fullName evidence="2">Uncharacterized protein</fullName>
    </submittedName>
</protein>
<evidence type="ECO:0000313" key="3">
    <source>
        <dbReference type="Proteomes" id="UP000789390"/>
    </source>
</evidence>
<comment type="caution">
    <text evidence="2">The sequence shown here is derived from an EMBL/GenBank/DDBJ whole genome shotgun (WGS) entry which is preliminary data.</text>
</comment>
<keyword evidence="3" id="KW-1185">Reference proteome</keyword>
<accession>A0A8J2WRI9</accession>
<evidence type="ECO:0000313" key="2">
    <source>
        <dbReference type="EMBL" id="CAH0112945.1"/>
    </source>
</evidence>
<proteinExistence type="predicted"/>
<reference evidence="2" key="1">
    <citation type="submission" date="2021-11" db="EMBL/GenBank/DDBJ databases">
        <authorList>
            <person name="Schell T."/>
        </authorList>
    </citation>
    <scope>NUCLEOTIDE SEQUENCE</scope>
    <source>
        <strain evidence="2">M5</strain>
    </source>
</reference>
<dbReference type="AlphaFoldDB" id="A0A8J2WRI9"/>
<organism evidence="2 3">
    <name type="scientific">Daphnia galeata</name>
    <dbReference type="NCBI Taxonomy" id="27404"/>
    <lineage>
        <taxon>Eukaryota</taxon>
        <taxon>Metazoa</taxon>
        <taxon>Ecdysozoa</taxon>
        <taxon>Arthropoda</taxon>
        <taxon>Crustacea</taxon>
        <taxon>Branchiopoda</taxon>
        <taxon>Diplostraca</taxon>
        <taxon>Cladocera</taxon>
        <taxon>Anomopoda</taxon>
        <taxon>Daphniidae</taxon>
        <taxon>Daphnia</taxon>
    </lineage>
</organism>
<name>A0A8J2WRI9_9CRUS</name>
<feature type="region of interest" description="Disordered" evidence="1">
    <location>
        <begin position="47"/>
        <end position="86"/>
    </location>
</feature>
<gene>
    <name evidence="2" type="ORF">DGAL_LOCUS16744</name>
</gene>
<sequence>MLKNPSRYSDGKKKVRVRGKKTKKETENIINDLLSDSVGYTVSQLRRERETTPGQVMNQQSSRVLLSGSKEIDETKRRVKGVPANV</sequence>
<feature type="region of interest" description="Disordered" evidence="1">
    <location>
        <begin position="1"/>
        <end position="23"/>
    </location>
</feature>